<evidence type="ECO:0000313" key="1">
    <source>
        <dbReference type="EMBL" id="GAH83497.1"/>
    </source>
</evidence>
<dbReference type="AlphaFoldDB" id="X1IP96"/>
<gene>
    <name evidence="1" type="ORF">S03H2_59600</name>
</gene>
<comment type="caution">
    <text evidence="1">The sequence shown here is derived from an EMBL/GenBank/DDBJ whole genome shotgun (WGS) entry which is preliminary data.</text>
</comment>
<reference evidence="1" key="1">
    <citation type="journal article" date="2014" name="Front. Microbiol.">
        <title>High frequency of phylogenetically diverse reductive dehalogenase-homologous genes in deep subseafloor sedimentary metagenomes.</title>
        <authorList>
            <person name="Kawai M."/>
            <person name="Futagami T."/>
            <person name="Toyoda A."/>
            <person name="Takaki Y."/>
            <person name="Nishi S."/>
            <person name="Hori S."/>
            <person name="Arai W."/>
            <person name="Tsubouchi T."/>
            <person name="Morono Y."/>
            <person name="Uchiyama I."/>
            <person name="Ito T."/>
            <person name="Fujiyama A."/>
            <person name="Inagaki F."/>
            <person name="Takami H."/>
        </authorList>
    </citation>
    <scope>NUCLEOTIDE SEQUENCE</scope>
    <source>
        <strain evidence="1">Expedition CK06-06</strain>
    </source>
</reference>
<protein>
    <submittedName>
        <fullName evidence="1">Uncharacterized protein</fullName>
    </submittedName>
</protein>
<organism evidence="1">
    <name type="scientific">marine sediment metagenome</name>
    <dbReference type="NCBI Taxonomy" id="412755"/>
    <lineage>
        <taxon>unclassified sequences</taxon>
        <taxon>metagenomes</taxon>
        <taxon>ecological metagenomes</taxon>
    </lineage>
</organism>
<name>X1IP96_9ZZZZ</name>
<proteinExistence type="predicted"/>
<dbReference type="EMBL" id="BARU01038332">
    <property type="protein sequence ID" value="GAH83497.1"/>
    <property type="molecule type" value="Genomic_DNA"/>
</dbReference>
<accession>X1IP96</accession>
<sequence length="154" mass="17460">MENFLPKVIVTTIVWADKDILEHSKWEAAQGDDLKNNRSTIELNLPKLKERGNIEAIAKGMVESWLGIQVIFATRQDLIDKRVRGNVSEEGHKILYDANLKTIMVSPYLKKSYTNLAVENILNAEWVIDETYSQLASEVKSQLKALSTVEAQKC</sequence>